<feature type="binding site" evidence="10">
    <location>
        <position position="293"/>
    </location>
    <ligand>
        <name>ATP</name>
        <dbReference type="ChEBI" id="CHEBI:30616"/>
    </ligand>
</feature>
<feature type="active site" description="For GATase activity" evidence="9">
    <location>
        <position position="2"/>
    </location>
</feature>
<dbReference type="InterPro" id="IPR006426">
    <property type="entry name" value="Asn_synth_AEB"/>
</dbReference>
<evidence type="ECO:0000256" key="10">
    <source>
        <dbReference type="PIRSR" id="PIRSR001589-2"/>
    </source>
</evidence>
<dbReference type="SUPFAM" id="SSF52402">
    <property type="entry name" value="Adenine nucleotide alpha hydrolases-like"/>
    <property type="match status" value="1"/>
</dbReference>
<dbReference type="CDD" id="cd01991">
    <property type="entry name" value="Asn_synthase_B_C"/>
    <property type="match status" value="1"/>
</dbReference>
<dbReference type="AlphaFoldDB" id="A0A939JR69"/>
<dbReference type="Pfam" id="PF13537">
    <property type="entry name" value="GATase_7"/>
    <property type="match status" value="1"/>
</dbReference>
<evidence type="ECO:0000256" key="8">
    <source>
        <dbReference type="ARBA" id="ARBA00048741"/>
    </source>
</evidence>
<dbReference type="InterPro" id="IPR014729">
    <property type="entry name" value="Rossmann-like_a/b/a_fold"/>
</dbReference>
<dbReference type="SUPFAM" id="SSF56235">
    <property type="entry name" value="N-terminal nucleophile aminohydrolases (Ntn hydrolases)"/>
    <property type="match status" value="1"/>
</dbReference>
<sequence>MCGITGWISYDQDLTTARGTLEAMTATMACRGPDAGGVWLDTHAALGHRRLAVIDVEGGRQPMLAEHGGRTPLALTYSGEVYNYRELRAELRSHGHTFRTDSDTEVVLRAYLQWGEAFTEHLNGMYAFALWDPRTEELLLVRDRMGIKPLYYHPTADGVLFGSEPKAILAHPAVRPAVDAEGLAELMAFTKTPGHAVYKGMRELRPGHIARVRREGLTLRRYWALEADEHTDDLPTTVARIRELLEDIVARQLVADVPLCTLLSGGLDSSVITALAAKGLAGAGRGPVRSFSVDFTGHTENFRADALRPTPDGPYAHALAEHVRSDHSDIVLATADLADPAHRDAVLTARDLPVAGFGDGDTSLYLLFKAIRQQSTVALSGESADEVFGGYAWFHNPEHVAADTFPWIAARVADHFSGEGSGGRTGLLDRGLLAKLDLPGYTDAGYRQALADVPRLPGESGRQKRMREISHLHLTRFVQMLLDRKDRASMATGLEVRVPFCDHRLVSYVFNTPWSMKTFDGREKSLLRAATRDLLPAAVADRVKSPYPSTQDPRYAAALRAELGRVLADPGAPVRPLLDTAAVADALSGDAGESFRAATEVALGLNTWLASHGVRLEL</sequence>
<comment type="catalytic activity">
    <reaction evidence="8">
        <text>L-aspartate + L-glutamine + ATP + H2O = L-asparagine + L-glutamate + AMP + diphosphate + H(+)</text>
        <dbReference type="Rhea" id="RHEA:12228"/>
        <dbReference type="ChEBI" id="CHEBI:15377"/>
        <dbReference type="ChEBI" id="CHEBI:15378"/>
        <dbReference type="ChEBI" id="CHEBI:29985"/>
        <dbReference type="ChEBI" id="CHEBI:29991"/>
        <dbReference type="ChEBI" id="CHEBI:30616"/>
        <dbReference type="ChEBI" id="CHEBI:33019"/>
        <dbReference type="ChEBI" id="CHEBI:58048"/>
        <dbReference type="ChEBI" id="CHEBI:58359"/>
        <dbReference type="ChEBI" id="CHEBI:456215"/>
        <dbReference type="EC" id="6.3.5.4"/>
    </reaction>
</comment>
<keyword evidence="5 10" id="KW-0067">ATP-binding</keyword>
<evidence type="ECO:0000313" key="13">
    <source>
        <dbReference type="EMBL" id="MBO0653309.1"/>
    </source>
</evidence>
<dbReference type="NCBIfam" id="TIGR01536">
    <property type="entry name" value="asn_synth_AEB"/>
    <property type="match status" value="1"/>
</dbReference>
<reference evidence="13" key="1">
    <citation type="submission" date="2021-03" db="EMBL/GenBank/DDBJ databases">
        <title>Streptomyces strains.</title>
        <authorList>
            <person name="Lund M.B."/>
            <person name="Toerring T."/>
        </authorList>
    </citation>
    <scope>NUCLEOTIDE SEQUENCE</scope>
    <source>
        <strain evidence="13">JCM 4242</strain>
    </source>
</reference>
<dbReference type="CDD" id="cd00712">
    <property type="entry name" value="AsnB"/>
    <property type="match status" value="1"/>
</dbReference>
<keyword evidence="4 10" id="KW-0547">Nucleotide-binding</keyword>
<dbReference type="Gene3D" id="3.60.20.10">
    <property type="entry name" value="Glutamine Phosphoribosylpyrophosphate, subunit 1, domain 1"/>
    <property type="match status" value="1"/>
</dbReference>
<dbReference type="InterPro" id="IPR029055">
    <property type="entry name" value="Ntn_hydrolases_N"/>
</dbReference>
<comment type="similarity">
    <text evidence="2">Belongs to the asparagine synthetase family.</text>
</comment>
<dbReference type="Pfam" id="PF00733">
    <property type="entry name" value="Asn_synthase"/>
    <property type="match status" value="1"/>
</dbReference>
<dbReference type="PROSITE" id="PS51278">
    <property type="entry name" value="GATASE_TYPE_2"/>
    <property type="match status" value="1"/>
</dbReference>
<evidence type="ECO:0000256" key="3">
    <source>
        <dbReference type="ARBA" id="ARBA00012737"/>
    </source>
</evidence>
<dbReference type="InterPro" id="IPR001962">
    <property type="entry name" value="Asn_synthase"/>
</dbReference>
<dbReference type="PANTHER" id="PTHR43284">
    <property type="entry name" value="ASPARAGINE SYNTHETASE (GLUTAMINE-HYDROLYZING)"/>
    <property type="match status" value="1"/>
</dbReference>
<comment type="caution">
    <text evidence="13">The sequence shown here is derived from an EMBL/GenBank/DDBJ whole genome shotgun (WGS) entry which is preliminary data.</text>
</comment>
<dbReference type="EMBL" id="JAFMOF010000002">
    <property type="protein sequence ID" value="MBO0653309.1"/>
    <property type="molecule type" value="Genomic_DNA"/>
</dbReference>
<dbReference type="GO" id="GO:0005829">
    <property type="term" value="C:cytosol"/>
    <property type="evidence" value="ECO:0007669"/>
    <property type="project" value="TreeGrafter"/>
</dbReference>
<evidence type="ECO:0000256" key="11">
    <source>
        <dbReference type="PIRSR" id="PIRSR001589-3"/>
    </source>
</evidence>
<keyword evidence="7 9" id="KW-0315">Glutamine amidotransferase</keyword>
<dbReference type="GO" id="GO:0005524">
    <property type="term" value="F:ATP binding"/>
    <property type="evidence" value="ECO:0007669"/>
    <property type="project" value="UniProtKB-KW"/>
</dbReference>
<dbReference type="GO" id="GO:0004066">
    <property type="term" value="F:asparagine synthase (glutamine-hydrolyzing) activity"/>
    <property type="evidence" value="ECO:0007669"/>
    <property type="project" value="UniProtKB-EC"/>
</dbReference>
<protein>
    <recommendedName>
        <fullName evidence="3">asparagine synthase (glutamine-hydrolyzing)</fullName>
        <ecNumber evidence="3">6.3.5.4</ecNumber>
    </recommendedName>
</protein>
<evidence type="ECO:0000259" key="12">
    <source>
        <dbReference type="PROSITE" id="PS51278"/>
    </source>
</evidence>
<feature type="domain" description="Glutamine amidotransferase type-2" evidence="12">
    <location>
        <begin position="2"/>
        <end position="215"/>
    </location>
</feature>
<organism evidence="13 14">
    <name type="scientific">Streptomyces triculaminicus</name>
    <dbReference type="NCBI Taxonomy" id="2816232"/>
    <lineage>
        <taxon>Bacteria</taxon>
        <taxon>Bacillati</taxon>
        <taxon>Actinomycetota</taxon>
        <taxon>Actinomycetes</taxon>
        <taxon>Kitasatosporales</taxon>
        <taxon>Streptomycetaceae</taxon>
        <taxon>Streptomyces</taxon>
    </lineage>
</organism>
<feature type="binding site" evidence="10">
    <location>
        <position position="262"/>
    </location>
    <ligand>
        <name>ATP</name>
        <dbReference type="ChEBI" id="CHEBI:30616"/>
    </ligand>
</feature>
<dbReference type="InterPro" id="IPR033738">
    <property type="entry name" value="AsnB_N"/>
</dbReference>
<accession>A0A939JR69</accession>
<keyword evidence="13" id="KW-0436">Ligase</keyword>
<dbReference type="PIRSF" id="PIRSF001589">
    <property type="entry name" value="Asn_synthetase_glu-h"/>
    <property type="match status" value="1"/>
</dbReference>
<evidence type="ECO:0000256" key="9">
    <source>
        <dbReference type="PIRSR" id="PIRSR001589-1"/>
    </source>
</evidence>
<dbReference type="EC" id="6.3.5.4" evidence="3"/>
<dbReference type="RefSeq" id="WP_086568743.1">
    <property type="nucleotide sequence ID" value="NZ_JAFMOF010000002.1"/>
</dbReference>
<keyword evidence="14" id="KW-1185">Reference proteome</keyword>
<evidence type="ECO:0000256" key="7">
    <source>
        <dbReference type="ARBA" id="ARBA00022962"/>
    </source>
</evidence>
<feature type="binding site" evidence="10">
    <location>
        <position position="103"/>
    </location>
    <ligand>
        <name>L-glutamine</name>
        <dbReference type="ChEBI" id="CHEBI:58359"/>
    </ligand>
</feature>
<keyword evidence="6 9" id="KW-0061">Asparagine biosynthesis</keyword>
<proteinExistence type="inferred from homology"/>
<feature type="site" description="Important for beta-aspartyl-AMP intermediate formation" evidence="11">
    <location>
        <position position="382"/>
    </location>
</feature>
<comment type="pathway">
    <text evidence="1">Amino-acid biosynthesis; L-asparagine biosynthesis; L-asparagine from L-aspartate (L-Gln route): step 1/1.</text>
</comment>
<evidence type="ECO:0000256" key="2">
    <source>
        <dbReference type="ARBA" id="ARBA00005752"/>
    </source>
</evidence>
<dbReference type="InterPro" id="IPR017932">
    <property type="entry name" value="GATase_2_dom"/>
</dbReference>
<gene>
    <name evidence="13" type="primary">asnB</name>
    <name evidence="13" type="ORF">J1792_11060</name>
</gene>
<evidence type="ECO:0000256" key="5">
    <source>
        <dbReference type="ARBA" id="ARBA00022840"/>
    </source>
</evidence>
<dbReference type="InterPro" id="IPR051786">
    <property type="entry name" value="ASN_synthetase/amidase"/>
</dbReference>
<evidence type="ECO:0000256" key="6">
    <source>
        <dbReference type="ARBA" id="ARBA00022888"/>
    </source>
</evidence>
<dbReference type="PANTHER" id="PTHR43284:SF1">
    <property type="entry name" value="ASPARAGINE SYNTHETASE"/>
    <property type="match status" value="1"/>
</dbReference>
<keyword evidence="9" id="KW-0028">Amino-acid biosynthesis</keyword>
<name>A0A939JR69_9ACTN</name>
<feature type="binding site" evidence="10">
    <location>
        <begin position="380"/>
        <end position="381"/>
    </location>
    <ligand>
        <name>ATP</name>
        <dbReference type="ChEBI" id="CHEBI:30616"/>
    </ligand>
</feature>
<evidence type="ECO:0000313" key="14">
    <source>
        <dbReference type="Proteomes" id="UP000664781"/>
    </source>
</evidence>
<evidence type="ECO:0000256" key="1">
    <source>
        <dbReference type="ARBA" id="ARBA00005187"/>
    </source>
</evidence>
<evidence type="ECO:0000256" key="4">
    <source>
        <dbReference type="ARBA" id="ARBA00022741"/>
    </source>
</evidence>
<dbReference type="Gene3D" id="3.40.50.620">
    <property type="entry name" value="HUPs"/>
    <property type="match status" value="1"/>
</dbReference>
<dbReference type="Proteomes" id="UP000664781">
    <property type="component" value="Unassembled WGS sequence"/>
</dbReference>
<dbReference type="GO" id="GO:0006529">
    <property type="term" value="P:asparagine biosynthetic process"/>
    <property type="evidence" value="ECO:0007669"/>
    <property type="project" value="UniProtKB-KW"/>
</dbReference>